<protein>
    <recommendedName>
        <fullName evidence="11">GPI mannosyltransferase 2</fullName>
        <ecNumber evidence="11">2.4.1.-</ecNumber>
    </recommendedName>
</protein>
<evidence type="ECO:0000256" key="11">
    <source>
        <dbReference type="RuleBase" id="RU363112"/>
    </source>
</evidence>
<dbReference type="PANTHER" id="PTHR12468:SF2">
    <property type="entry name" value="GPI MANNOSYLTRANSFERASE 2"/>
    <property type="match status" value="1"/>
</dbReference>
<reference evidence="13" key="1">
    <citation type="journal article" date="2010" name="Genome Biol.">
        <title>Genome sequence of the necrotrophic plant pathogen Pythium ultimum reveals original pathogenicity mechanisms and effector repertoire.</title>
        <authorList>
            <person name="Levesque C.A."/>
            <person name="Brouwer H."/>
            <person name="Cano L."/>
            <person name="Hamilton J.P."/>
            <person name="Holt C."/>
            <person name="Huitema E."/>
            <person name="Raffaele S."/>
            <person name="Robideau G.P."/>
            <person name="Thines M."/>
            <person name="Win J."/>
            <person name="Zerillo M.M."/>
            <person name="Beakes G.W."/>
            <person name="Boore J.L."/>
            <person name="Busam D."/>
            <person name="Dumas B."/>
            <person name="Ferriera S."/>
            <person name="Fuerstenberg S.I."/>
            <person name="Gachon C.M."/>
            <person name="Gaulin E."/>
            <person name="Govers F."/>
            <person name="Grenville-Briggs L."/>
            <person name="Horner N."/>
            <person name="Hostetler J."/>
            <person name="Jiang R.H."/>
            <person name="Johnson J."/>
            <person name="Krajaejun T."/>
            <person name="Lin H."/>
            <person name="Meijer H.J."/>
            <person name="Moore B."/>
            <person name="Morris P."/>
            <person name="Phuntmart V."/>
            <person name="Puiu D."/>
            <person name="Shetty J."/>
            <person name="Stajich J.E."/>
            <person name="Tripathy S."/>
            <person name="Wawra S."/>
            <person name="van West P."/>
            <person name="Whitty B.R."/>
            <person name="Coutinho P.M."/>
            <person name="Henrissat B."/>
            <person name="Martin F."/>
            <person name="Thomas P.D."/>
            <person name="Tyler B.M."/>
            <person name="De Vries R.P."/>
            <person name="Kamoun S."/>
            <person name="Yandell M."/>
            <person name="Tisserat N."/>
            <person name="Buell C.R."/>
        </authorList>
    </citation>
    <scope>NUCLEOTIDE SEQUENCE</scope>
    <source>
        <strain evidence="13">DAOM:BR144</strain>
    </source>
</reference>
<feature type="transmembrane region" description="Helical" evidence="11">
    <location>
        <begin position="408"/>
        <end position="428"/>
    </location>
</feature>
<keyword evidence="5 11" id="KW-0328">Glycosyltransferase</keyword>
<dbReference type="OMA" id="GALFIWC"/>
<feature type="transmembrane region" description="Helical" evidence="11">
    <location>
        <begin position="92"/>
        <end position="114"/>
    </location>
</feature>
<evidence type="ECO:0000256" key="7">
    <source>
        <dbReference type="ARBA" id="ARBA00022692"/>
    </source>
</evidence>
<organism evidence="12 13">
    <name type="scientific">Globisporangium ultimum (strain ATCC 200006 / CBS 805.95 / DAOM BR144)</name>
    <name type="common">Pythium ultimum</name>
    <dbReference type="NCBI Taxonomy" id="431595"/>
    <lineage>
        <taxon>Eukaryota</taxon>
        <taxon>Sar</taxon>
        <taxon>Stramenopiles</taxon>
        <taxon>Oomycota</taxon>
        <taxon>Peronosporomycetes</taxon>
        <taxon>Pythiales</taxon>
        <taxon>Pythiaceae</taxon>
        <taxon>Globisporangium</taxon>
    </lineage>
</organism>
<feature type="transmembrane region" description="Helical" evidence="11">
    <location>
        <begin position="343"/>
        <end position="362"/>
    </location>
</feature>
<keyword evidence="13" id="KW-1185">Reference proteome</keyword>
<evidence type="ECO:0000256" key="2">
    <source>
        <dbReference type="ARBA" id="ARBA00004687"/>
    </source>
</evidence>
<keyword evidence="8 11" id="KW-0256">Endoplasmic reticulum</keyword>
<comment type="caution">
    <text evidence="11">Lacks conserved residue(s) required for the propagation of feature annotation.</text>
</comment>
<keyword evidence="7 11" id="KW-0812">Transmembrane</keyword>
<dbReference type="VEuPathDB" id="FungiDB:PYU1_G000391"/>
<keyword evidence="4 11" id="KW-0337">GPI-anchor biosynthesis</keyword>
<dbReference type="EC" id="2.4.1.-" evidence="11"/>
<dbReference type="STRING" id="431595.K3W600"/>
<dbReference type="eggNOG" id="KOG2647">
    <property type="taxonomic scope" value="Eukaryota"/>
</dbReference>
<proteinExistence type="inferred from homology"/>
<dbReference type="AlphaFoldDB" id="K3W600"/>
<evidence type="ECO:0000313" key="12">
    <source>
        <dbReference type="EnsemblProtists" id="PYU1_T000391"/>
    </source>
</evidence>
<accession>K3W600</accession>
<evidence type="ECO:0000256" key="4">
    <source>
        <dbReference type="ARBA" id="ARBA00022502"/>
    </source>
</evidence>
<evidence type="ECO:0000313" key="13">
    <source>
        <dbReference type="Proteomes" id="UP000019132"/>
    </source>
</evidence>
<dbReference type="GO" id="GO:0004376">
    <property type="term" value="F:GPI mannosyltransferase activity"/>
    <property type="evidence" value="ECO:0007669"/>
    <property type="project" value="InterPro"/>
</dbReference>
<dbReference type="PANTHER" id="PTHR12468">
    <property type="entry name" value="GPI MANNOSYLTRANSFERASE 2"/>
    <property type="match status" value="1"/>
</dbReference>
<dbReference type="InParanoid" id="K3W600"/>
<dbReference type="GO" id="GO:0006506">
    <property type="term" value="P:GPI anchor biosynthetic process"/>
    <property type="evidence" value="ECO:0007669"/>
    <property type="project" value="UniProtKB-UniPathway"/>
</dbReference>
<feature type="transmembrane region" description="Helical" evidence="11">
    <location>
        <begin position="214"/>
        <end position="235"/>
    </location>
</feature>
<evidence type="ECO:0000256" key="5">
    <source>
        <dbReference type="ARBA" id="ARBA00022676"/>
    </source>
</evidence>
<evidence type="ECO:0000256" key="3">
    <source>
        <dbReference type="ARBA" id="ARBA00008698"/>
    </source>
</evidence>
<evidence type="ECO:0000256" key="10">
    <source>
        <dbReference type="ARBA" id="ARBA00023136"/>
    </source>
</evidence>
<reference evidence="13" key="2">
    <citation type="submission" date="2010-04" db="EMBL/GenBank/DDBJ databases">
        <authorList>
            <person name="Buell R."/>
            <person name="Hamilton J."/>
            <person name="Hostetler J."/>
        </authorList>
    </citation>
    <scope>NUCLEOTIDE SEQUENCE [LARGE SCALE GENOMIC DNA]</scope>
    <source>
        <strain evidence="13">DAOM:BR144</strain>
    </source>
</reference>
<feature type="transmembrane region" description="Helical" evidence="11">
    <location>
        <begin position="126"/>
        <end position="148"/>
    </location>
</feature>
<feature type="transmembrane region" description="Helical" evidence="11">
    <location>
        <begin position="300"/>
        <end position="322"/>
    </location>
</feature>
<evidence type="ECO:0000256" key="9">
    <source>
        <dbReference type="ARBA" id="ARBA00022989"/>
    </source>
</evidence>
<keyword evidence="6 11" id="KW-0808">Transferase</keyword>
<evidence type="ECO:0000256" key="6">
    <source>
        <dbReference type="ARBA" id="ARBA00022679"/>
    </source>
</evidence>
<keyword evidence="9 11" id="KW-1133">Transmembrane helix</keyword>
<dbReference type="EMBL" id="GL376636">
    <property type="status" value="NOT_ANNOTATED_CDS"/>
    <property type="molecule type" value="Genomic_DNA"/>
</dbReference>
<sequence length="431" mass="48657">MERQVLQFAVASRAIVSGIAALTTQIVTPYDTSTHLESHSRSLFSAFANWDGVYYAHIARHGYDYEHVHAFFPLYPLLMRALSVILPLEPSIATIVSGWIISNASFVLAALFLYRLGRMVIDNECVARRAAYLFCITPSSIFMSAVYSESFSGMYYLELHKRSGKFKELLYCAMLFGCASATRSNGILLSLYIAWYRLWVSPSPVTTPGRFLRYWMVTAVLGVIVIGPQLAYFVYGMRMYCPSLFDPVTDSQTASSFLVEDRSWCAHVVPNFSAMYMFIQNEYWNIGLFNYYELKQLPNFVLATPVLALSIVSLFQYFNSTIHNRGTCRKQAKQSRVSASSASPYYVHWLVLLVNALLIMHIQVATRFMCACPPLFWAPAAAATASIPQASARKQRQSSPAITWQGKLVVAYFLLFNILGAVLFPSFYPWT</sequence>
<dbReference type="UniPathway" id="UPA00196"/>
<dbReference type="Pfam" id="PF04188">
    <property type="entry name" value="Mannosyl_trans2"/>
    <property type="match status" value="1"/>
</dbReference>
<comment type="pathway">
    <text evidence="2 11">Glycolipid biosynthesis; glycosylphosphatidylinositol-anchor biosynthesis.</text>
</comment>
<dbReference type="GO" id="GO:0031501">
    <property type="term" value="C:mannosyltransferase complex"/>
    <property type="evidence" value="ECO:0007669"/>
    <property type="project" value="TreeGrafter"/>
</dbReference>
<dbReference type="EnsemblProtists" id="PYU1_T000391">
    <property type="protein sequence ID" value="PYU1_T000391"/>
    <property type="gene ID" value="PYU1_G000391"/>
</dbReference>
<dbReference type="HOGENOM" id="CLU_029048_3_1_1"/>
<comment type="function">
    <text evidence="11">Mannosyltransferase involved in glycosylphosphatidylinositol-anchor biosynthesis.</text>
</comment>
<dbReference type="InterPro" id="IPR007315">
    <property type="entry name" value="PIG-V/Gpi18"/>
</dbReference>
<comment type="similarity">
    <text evidence="3 11">Belongs to the PIGV family.</text>
</comment>
<dbReference type="GO" id="GO:0000009">
    <property type="term" value="F:alpha-1,6-mannosyltransferase activity"/>
    <property type="evidence" value="ECO:0007669"/>
    <property type="project" value="InterPro"/>
</dbReference>
<dbReference type="Proteomes" id="UP000019132">
    <property type="component" value="Unassembled WGS sequence"/>
</dbReference>
<reference evidence="12" key="3">
    <citation type="submission" date="2015-02" db="UniProtKB">
        <authorList>
            <consortium name="EnsemblProtists"/>
        </authorList>
    </citation>
    <scope>IDENTIFICATION</scope>
    <source>
        <strain evidence="12">DAOM BR144</strain>
    </source>
</reference>
<evidence type="ECO:0000256" key="1">
    <source>
        <dbReference type="ARBA" id="ARBA00004477"/>
    </source>
</evidence>
<comment type="subcellular location">
    <subcellularLocation>
        <location evidence="1 11">Endoplasmic reticulum membrane</location>
        <topology evidence="1 11">Multi-pass membrane protein</topology>
    </subcellularLocation>
</comment>
<dbReference type="GO" id="GO:0005789">
    <property type="term" value="C:endoplasmic reticulum membrane"/>
    <property type="evidence" value="ECO:0007669"/>
    <property type="project" value="UniProtKB-SubCell"/>
</dbReference>
<name>K3W600_GLOUD</name>
<feature type="transmembrane region" description="Helical" evidence="11">
    <location>
        <begin position="168"/>
        <end position="193"/>
    </location>
</feature>
<evidence type="ECO:0000256" key="8">
    <source>
        <dbReference type="ARBA" id="ARBA00022824"/>
    </source>
</evidence>
<keyword evidence="10 11" id="KW-0472">Membrane</keyword>
<dbReference type="FunCoup" id="K3W600">
    <property type="interactions" value="119"/>
</dbReference>